<evidence type="ECO:0000313" key="1">
    <source>
        <dbReference type="EMBL" id="KAG7558344.1"/>
    </source>
</evidence>
<protein>
    <recommendedName>
        <fullName evidence="3">Retrovirus-related Pol polyprotein from transposon TNT 1-94</fullName>
    </recommendedName>
</protein>
<name>A0A8T1ZIR7_9BRAS</name>
<accession>A0A8T1ZIR7</accession>
<reference evidence="1 2" key="1">
    <citation type="submission" date="2020-12" db="EMBL/GenBank/DDBJ databases">
        <title>Concerted genomic and epigenomic changes stabilize Arabidopsis allopolyploids.</title>
        <authorList>
            <person name="Chen Z."/>
        </authorList>
    </citation>
    <scope>NUCLEOTIDE SEQUENCE [LARGE SCALE GENOMIC DNA]</scope>
    <source>
        <strain evidence="1">Allo738</strain>
        <tissue evidence="1">Leaf</tissue>
    </source>
</reference>
<organism evidence="1 2">
    <name type="scientific">Arabidopsis thaliana x Arabidopsis arenosa</name>
    <dbReference type="NCBI Taxonomy" id="1240361"/>
    <lineage>
        <taxon>Eukaryota</taxon>
        <taxon>Viridiplantae</taxon>
        <taxon>Streptophyta</taxon>
        <taxon>Embryophyta</taxon>
        <taxon>Tracheophyta</taxon>
        <taxon>Spermatophyta</taxon>
        <taxon>Magnoliopsida</taxon>
        <taxon>eudicotyledons</taxon>
        <taxon>Gunneridae</taxon>
        <taxon>Pentapetalae</taxon>
        <taxon>rosids</taxon>
        <taxon>malvids</taxon>
        <taxon>Brassicales</taxon>
        <taxon>Brassicaceae</taxon>
        <taxon>Camelineae</taxon>
        <taxon>Arabidopsis</taxon>
    </lineage>
</organism>
<keyword evidence="2" id="KW-1185">Reference proteome</keyword>
<dbReference type="AlphaFoldDB" id="A0A8T1ZIR7"/>
<evidence type="ECO:0008006" key="3">
    <source>
        <dbReference type="Google" id="ProtNLM"/>
    </source>
</evidence>
<dbReference type="CDD" id="cd09272">
    <property type="entry name" value="RNase_HI_RT_Ty1"/>
    <property type="match status" value="1"/>
</dbReference>
<dbReference type="EMBL" id="JAEFBK010000010">
    <property type="protein sequence ID" value="KAG7558344.1"/>
    <property type="molecule type" value="Genomic_DNA"/>
</dbReference>
<comment type="caution">
    <text evidence="1">The sequence shown here is derived from an EMBL/GenBank/DDBJ whole genome shotgun (WGS) entry which is preliminary data.</text>
</comment>
<evidence type="ECO:0000313" key="2">
    <source>
        <dbReference type="Proteomes" id="UP000694240"/>
    </source>
</evidence>
<proteinExistence type="predicted"/>
<dbReference type="Proteomes" id="UP000694240">
    <property type="component" value="Chromosome 10"/>
</dbReference>
<sequence length="93" mass="10705">MRVESDPNNEQDEEMVLLCDNTSTIKLSKNAVMHGKSKHIRVRYHFLRELTKEGVVKLVYCSTEEQLADIMTKPLKMASFQKIREAFGMSSVN</sequence>
<gene>
    <name evidence="1" type="ORF">ISN45_Aa05g000130</name>
</gene>